<evidence type="ECO:0000256" key="6">
    <source>
        <dbReference type="SAM" id="SignalP"/>
    </source>
</evidence>
<keyword evidence="5" id="KW-1133">Transmembrane helix</keyword>
<sequence>MRGLVIPVLLGLTMDVTIGTSSIQLIPQHPVINGSVTLSVTPSITETPYSVAWYKGQNEDPDRRILMYILSEKLLFPGPLYNVRSFRMFANGSLQITDLQLRDGGNYLVAIWKLQSLYLENISVTLAFYESIIYEKDSSLGFTLGLIFAIILGIALMIMGSVYLYRKFGTQRLDESLENRQVPVYENVKDSQPTVESSYMDLQFICEDTYTELNR</sequence>
<evidence type="ECO:0000259" key="7">
    <source>
        <dbReference type="Pfam" id="PF07686"/>
    </source>
</evidence>
<reference evidence="8" key="1">
    <citation type="thesis" date="2020" institute="ProQuest LLC" country="789 East Eisenhower Parkway, Ann Arbor, MI, USA">
        <title>Comparative Genomics and Chromosome Evolution.</title>
        <authorList>
            <person name="Mudd A.B."/>
        </authorList>
    </citation>
    <scope>NUCLEOTIDE SEQUENCE</scope>
    <source>
        <strain evidence="8">237g6f4</strain>
        <tissue evidence="8">Blood</tissue>
    </source>
</reference>
<dbReference type="InterPro" id="IPR013783">
    <property type="entry name" value="Ig-like_fold"/>
</dbReference>
<protein>
    <recommendedName>
        <fullName evidence="7">Immunoglobulin V-set domain-containing protein</fullName>
    </recommendedName>
</protein>
<dbReference type="PANTHER" id="PTHR44427:SF1">
    <property type="entry name" value="CARCINOEMBRYONIC ANTIGEN-RELATED CELL ADHESION MOLECULE 1"/>
    <property type="match status" value="1"/>
</dbReference>
<feature type="chain" id="PRO_5043596884" description="Immunoglobulin V-set domain-containing protein" evidence="6">
    <location>
        <begin position="20"/>
        <end position="215"/>
    </location>
</feature>
<evidence type="ECO:0000256" key="2">
    <source>
        <dbReference type="ARBA" id="ARBA00023180"/>
    </source>
</evidence>
<accession>A0AAV7BAV2</accession>
<feature type="transmembrane region" description="Helical" evidence="5">
    <location>
        <begin position="140"/>
        <end position="165"/>
    </location>
</feature>
<name>A0AAV7BAV2_ENGPU</name>
<dbReference type="InterPro" id="IPR050831">
    <property type="entry name" value="CEA_cell_adhesion"/>
</dbReference>
<evidence type="ECO:0000313" key="8">
    <source>
        <dbReference type="EMBL" id="KAG8569631.1"/>
    </source>
</evidence>
<dbReference type="EMBL" id="WNYA01000006">
    <property type="protein sequence ID" value="KAG8569631.1"/>
    <property type="molecule type" value="Genomic_DNA"/>
</dbReference>
<dbReference type="InterPro" id="IPR013106">
    <property type="entry name" value="Ig_V-set"/>
</dbReference>
<keyword evidence="9" id="KW-1185">Reference proteome</keyword>
<comment type="similarity">
    <text evidence="4">Belongs to the immunoglobulin superfamily. CEA family.</text>
</comment>
<evidence type="ECO:0000313" key="9">
    <source>
        <dbReference type="Proteomes" id="UP000824782"/>
    </source>
</evidence>
<comment type="caution">
    <text evidence="8">The sequence shown here is derived from an EMBL/GenBank/DDBJ whole genome shotgun (WGS) entry which is preliminary data.</text>
</comment>
<evidence type="ECO:0000256" key="3">
    <source>
        <dbReference type="ARBA" id="ARBA00023319"/>
    </source>
</evidence>
<keyword evidence="1 6" id="KW-0732">Signal</keyword>
<dbReference type="Pfam" id="PF07686">
    <property type="entry name" value="V-set"/>
    <property type="match status" value="1"/>
</dbReference>
<dbReference type="Proteomes" id="UP000824782">
    <property type="component" value="Unassembled WGS sequence"/>
</dbReference>
<dbReference type="PANTHER" id="PTHR44427">
    <property type="entry name" value="CARCINOEMBRYONIC ANTIGEN-RELATED CELL ADHESION MOLECULE 19"/>
    <property type="match status" value="1"/>
</dbReference>
<keyword evidence="5" id="KW-0472">Membrane</keyword>
<evidence type="ECO:0000256" key="5">
    <source>
        <dbReference type="SAM" id="Phobius"/>
    </source>
</evidence>
<evidence type="ECO:0000256" key="1">
    <source>
        <dbReference type="ARBA" id="ARBA00022729"/>
    </source>
</evidence>
<organism evidence="8 9">
    <name type="scientific">Engystomops pustulosus</name>
    <name type="common">Tungara frog</name>
    <name type="synonym">Physalaemus pustulosus</name>
    <dbReference type="NCBI Taxonomy" id="76066"/>
    <lineage>
        <taxon>Eukaryota</taxon>
        <taxon>Metazoa</taxon>
        <taxon>Chordata</taxon>
        <taxon>Craniata</taxon>
        <taxon>Vertebrata</taxon>
        <taxon>Euteleostomi</taxon>
        <taxon>Amphibia</taxon>
        <taxon>Batrachia</taxon>
        <taxon>Anura</taxon>
        <taxon>Neobatrachia</taxon>
        <taxon>Hyloidea</taxon>
        <taxon>Leptodactylidae</taxon>
        <taxon>Leiuperinae</taxon>
        <taxon>Engystomops</taxon>
    </lineage>
</organism>
<feature type="domain" description="Immunoglobulin V-set" evidence="7">
    <location>
        <begin position="33"/>
        <end position="118"/>
    </location>
</feature>
<dbReference type="Gene3D" id="2.60.40.10">
    <property type="entry name" value="Immunoglobulins"/>
    <property type="match status" value="1"/>
</dbReference>
<proteinExistence type="inferred from homology"/>
<keyword evidence="3" id="KW-0393">Immunoglobulin domain</keyword>
<evidence type="ECO:0000256" key="4">
    <source>
        <dbReference type="ARBA" id="ARBA00038222"/>
    </source>
</evidence>
<keyword evidence="2" id="KW-0325">Glycoprotein</keyword>
<feature type="signal peptide" evidence="6">
    <location>
        <begin position="1"/>
        <end position="19"/>
    </location>
</feature>
<dbReference type="SUPFAM" id="SSF48726">
    <property type="entry name" value="Immunoglobulin"/>
    <property type="match status" value="1"/>
</dbReference>
<gene>
    <name evidence="8" type="ORF">GDO81_014493</name>
</gene>
<keyword evidence="5" id="KW-0812">Transmembrane</keyword>
<dbReference type="AlphaFoldDB" id="A0AAV7BAV2"/>
<dbReference type="InterPro" id="IPR036179">
    <property type="entry name" value="Ig-like_dom_sf"/>
</dbReference>